<accession>A0A0V1MQI0</accession>
<dbReference type="InterPro" id="IPR051219">
    <property type="entry name" value="Heterochromatin_chromo-domain"/>
</dbReference>
<feature type="domain" description="Chromo" evidence="4">
    <location>
        <begin position="271"/>
        <end position="342"/>
    </location>
</feature>
<feature type="compositionally biased region" description="Basic and acidic residues" evidence="3">
    <location>
        <begin position="200"/>
        <end position="216"/>
    </location>
</feature>
<comment type="caution">
    <text evidence="5">The sequence shown here is derived from an EMBL/GenBank/DDBJ whole genome shotgun (WGS) entry which is preliminary data.</text>
</comment>
<dbReference type="PROSITE" id="PS00598">
    <property type="entry name" value="CHROMO_1"/>
    <property type="match status" value="2"/>
</dbReference>
<organism evidence="5 6">
    <name type="scientific">Trichinella papuae</name>
    <dbReference type="NCBI Taxonomy" id="268474"/>
    <lineage>
        <taxon>Eukaryota</taxon>
        <taxon>Metazoa</taxon>
        <taxon>Ecdysozoa</taxon>
        <taxon>Nematoda</taxon>
        <taxon>Enoplea</taxon>
        <taxon>Dorylaimia</taxon>
        <taxon>Trichinellida</taxon>
        <taxon>Trichinellidae</taxon>
        <taxon>Trichinella</taxon>
    </lineage>
</organism>
<evidence type="ECO:0000259" key="4">
    <source>
        <dbReference type="PROSITE" id="PS50013"/>
    </source>
</evidence>
<dbReference type="SMART" id="SM00298">
    <property type="entry name" value="CHROMO"/>
    <property type="match status" value="2"/>
</dbReference>
<dbReference type="STRING" id="268474.A0A0V1MQI0"/>
<dbReference type="InterPro" id="IPR000953">
    <property type="entry name" value="Chromo/chromo_shadow_dom"/>
</dbReference>
<dbReference type="EMBL" id="JYDO01000056">
    <property type="protein sequence ID" value="KRZ73970.1"/>
    <property type="molecule type" value="Genomic_DNA"/>
</dbReference>
<dbReference type="CDD" id="cd00024">
    <property type="entry name" value="CD_CSD"/>
    <property type="match status" value="1"/>
</dbReference>
<dbReference type="PROSITE" id="PS50013">
    <property type="entry name" value="CHROMO_2"/>
    <property type="match status" value="2"/>
</dbReference>
<name>A0A0V1MQI0_9BILA</name>
<dbReference type="Pfam" id="PF00385">
    <property type="entry name" value="Chromo"/>
    <property type="match status" value="2"/>
</dbReference>
<sequence length="531" mass="61578">MQSTLTVVNSHLTDEMPTTWTNAYTVPVKNGYSTSSYNLQFHAAQTKTMVLNAEKSSILGSVLQKEHSGATNGFCLKNRMTGESDVFMAEFILRQRYRKGKKEYLVRWQGYTEEYDTWEPENHILGQKLLEQFKTAKEKGFKNAYEYNQFKEMTVSRTSAKESKNVLTASNASSVQNALKKVGRKKRRFNIKQGEPLRVSLDKTENQEDESKKEAPAAKPPLSDFFNTAARFNFNLYISQWSDNHGRLRGQSCLIYKDSIHKMARERNDIFMADCIMNERMRKKVEEVDVAVNIVKGKKEYLVRWEGYSEEYDTWEPAGHILGEELLKEFKEAKRNGFKNAREYNQYKENQLRKTAAKKVKKELEAPSTKNAGEQVRRKDKSGSGKQQSELSVSGDDKKEVTSGEDQEAEGKEETEAEKKFSQWIRSLPLSAESGPPRSPYSRSTLTIGECEDKLNRFLELLRDRAKKTSMSFCKIKKFINLSIFRSIMEYLIIMCEQKKFILNYSNMMRYSIIKMKLYLSLYHDNLHLKN</sequence>
<reference evidence="5 6" key="1">
    <citation type="submission" date="2015-01" db="EMBL/GenBank/DDBJ databases">
        <title>Evolution of Trichinella species and genotypes.</title>
        <authorList>
            <person name="Korhonen P.K."/>
            <person name="Edoardo P."/>
            <person name="Giuseppe L.R."/>
            <person name="Gasser R.B."/>
        </authorList>
    </citation>
    <scope>NUCLEOTIDE SEQUENCE [LARGE SCALE GENOMIC DNA]</scope>
    <source>
        <strain evidence="5">ISS1980</strain>
    </source>
</reference>
<feature type="region of interest" description="Disordered" evidence="3">
    <location>
        <begin position="195"/>
        <end position="220"/>
    </location>
</feature>
<proteinExistence type="predicted"/>
<evidence type="ECO:0000256" key="3">
    <source>
        <dbReference type="SAM" id="MobiDB-lite"/>
    </source>
</evidence>
<feature type="domain" description="Chromo" evidence="4">
    <location>
        <begin position="87"/>
        <end position="133"/>
    </location>
</feature>
<gene>
    <name evidence="5" type="primary">Cbx8</name>
    <name evidence="5" type="ORF">T10_533</name>
</gene>
<evidence type="ECO:0000313" key="6">
    <source>
        <dbReference type="Proteomes" id="UP000054843"/>
    </source>
</evidence>
<keyword evidence="2" id="KW-0539">Nucleus</keyword>
<evidence type="ECO:0000256" key="2">
    <source>
        <dbReference type="ARBA" id="ARBA00023242"/>
    </source>
</evidence>
<dbReference type="InterPro" id="IPR023779">
    <property type="entry name" value="Chromodomain_CS"/>
</dbReference>
<dbReference type="PANTHER" id="PTHR22812">
    <property type="entry name" value="CHROMOBOX PROTEIN"/>
    <property type="match status" value="1"/>
</dbReference>
<dbReference type="SUPFAM" id="SSF54160">
    <property type="entry name" value="Chromo domain-like"/>
    <property type="match status" value="2"/>
</dbReference>
<dbReference type="OrthoDB" id="1918685at2759"/>
<keyword evidence="6" id="KW-1185">Reference proteome</keyword>
<evidence type="ECO:0000256" key="1">
    <source>
        <dbReference type="ARBA" id="ARBA00004123"/>
    </source>
</evidence>
<evidence type="ECO:0000313" key="5">
    <source>
        <dbReference type="EMBL" id="KRZ73970.1"/>
    </source>
</evidence>
<dbReference type="GO" id="GO:0005634">
    <property type="term" value="C:nucleus"/>
    <property type="evidence" value="ECO:0007669"/>
    <property type="project" value="UniProtKB-SubCell"/>
</dbReference>
<comment type="subcellular location">
    <subcellularLocation>
        <location evidence="1">Nucleus</location>
    </subcellularLocation>
</comment>
<dbReference type="InterPro" id="IPR016197">
    <property type="entry name" value="Chromo-like_dom_sf"/>
</dbReference>
<dbReference type="AlphaFoldDB" id="A0A0V1MQI0"/>
<feature type="region of interest" description="Disordered" evidence="3">
    <location>
        <begin position="349"/>
        <end position="418"/>
    </location>
</feature>
<dbReference type="InterPro" id="IPR023780">
    <property type="entry name" value="Chromo_domain"/>
</dbReference>
<feature type="compositionally biased region" description="Basic and acidic residues" evidence="3">
    <location>
        <begin position="409"/>
        <end position="418"/>
    </location>
</feature>
<dbReference type="Proteomes" id="UP000054843">
    <property type="component" value="Unassembled WGS sequence"/>
</dbReference>
<protein>
    <submittedName>
        <fullName evidence="5">Chromobox-like protein 8</fullName>
    </submittedName>
</protein>
<dbReference type="Gene3D" id="2.40.50.40">
    <property type="match status" value="2"/>
</dbReference>